<reference evidence="1" key="2">
    <citation type="submission" date="2020-09" db="EMBL/GenBank/DDBJ databases">
        <authorList>
            <person name="Sun Q."/>
            <person name="Kim S."/>
        </authorList>
    </citation>
    <scope>NUCLEOTIDE SEQUENCE</scope>
    <source>
        <strain evidence="1">KCTC 42731</strain>
    </source>
</reference>
<dbReference type="Pfam" id="PF03923">
    <property type="entry name" value="Lipoprotein_16"/>
    <property type="match status" value="1"/>
</dbReference>
<keyword evidence="2" id="KW-1185">Reference proteome</keyword>
<evidence type="ECO:0000313" key="1">
    <source>
        <dbReference type="EMBL" id="GHF85514.1"/>
    </source>
</evidence>
<name>A0A919BEJ2_9GAMM</name>
<dbReference type="EMBL" id="BNCK01000002">
    <property type="protein sequence ID" value="GHF85514.1"/>
    <property type="molecule type" value="Genomic_DNA"/>
</dbReference>
<evidence type="ECO:0008006" key="3">
    <source>
        <dbReference type="Google" id="ProtNLM"/>
    </source>
</evidence>
<gene>
    <name evidence="1" type="ORF">GCM10017161_11340</name>
</gene>
<protein>
    <recommendedName>
        <fullName evidence="3">Lipoprotein</fullName>
    </recommendedName>
</protein>
<dbReference type="InterPro" id="IPR005619">
    <property type="entry name" value="Uncharacterised_YajG"/>
</dbReference>
<proteinExistence type="predicted"/>
<dbReference type="AlphaFoldDB" id="A0A919BEJ2"/>
<dbReference type="PROSITE" id="PS51257">
    <property type="entry name" value="PROKAR_LIPOPROTEIN"/>
    <property type="match status" value="1"/>
</dbReference>
<comment type="caution">
    <text evidence="1">The sequence shown here is derived from an EMBL/GenBank/DDBJ whole genome shotgun (WGS) entry which is preliminary data.</text>
</comment>
<accession>A0A919BEJ2</accession>
<dbReference type="RefSeq" id="WP_189768153.1">
    <property type="nucleotide sequence ID" value="NZ_BNCK01000002.1"/>
</dbReference>
<sequence length="191" mass="20896">MPLNKKLIPTVLVSAVTLFGCSQKPSQMIIAPDVRTVSSNAFAGFSAKVSVEDLRTHLHIIEIKKEDKASHLVSNANDFAIAIEQQLTQALKSNQLQISPSNQQTFAVTINQAYVKVAQSLSRYKANSRLTLTVQVKKGESTLTKTFNSKSSSEGLLAADIAVLERDFNQQLGNLISQIVGDVEIHQFVRS</sequence>
<organism evidence="1 2">
    <name type="scientific">Thalassotalea marina</name>
    <dbReference type="NCBI Taxonomy" id="1673741"/>
    <lineage>
        <taxon>Bacteria</taxon>
        <taxon>Pseudomonadati</taxon>
        <taxon>Pseudomonadota</taxon>
        <taxon>Gammaproteobacteria</taxon>
        <taxon>Alteromonadales</taxon>
        <taxon>Colwelliaceae</taxon>
        <taxon>Thalassotalea</taxon>
    </lineage>
</organism>
<evidence type="ECO:0000313" key="2">
    <source>
        <dbReference type="Proteomes" id="UP000623842"/>
    </source>
</evidence>
<reference evidence="1" key="1">
    <citation type="journal article" date="2014" name="Int. J. Syst. Evol. Microbiol.">
        <title>Complete genome sequence of Corynebacterium casei LMG S-19264T (=DSM 44701T), isolated from a smear-ripened cheese.</title>
        <authorList>
            <consortium name="US DOE Joint Genome Institute (JGI-PGF)"/>
            <person name="Walter F."/>
            <person name="Albersmeier A."/>
            <person name="Kalinowski J."/>
            <person name="Ruckert C."/>
        </authorList>
    </citation>
    <scope>NUCLEOTIDE SEQUENCE</scope>
    <source>
        <strain evidence="1">KCTC 42731</strain>
    </source>
</reference>
<dbReference type="Proteomes" id="UP000623842">
    <property type="component" value="Unassembled WGS sequence"/>
</dbReference>